<dbReference type="EMBL" id="FKBS01000017">
    <property type="protein sequence ID" value="SAI40763.1"/>
    <property type="molecule type" value="Genomic_DNA"/>
</dbReference>
<evidence type="ECO:0000256" key="1">
    <source>
        <dbReference type="ARBA" id="ARBA00023015"/>
    </source>
</evidence>
<dbReference type="InterPro" id="IPR000524">
    <property type="entry name" value="Tscrpt_reg_HTH_GntR"/>
</dbReference>
<dbReference type="InterPro" id="IPR008920">
    <property type="entry name" value="TF_FadR/GntR_C"/>
</dbReference>
<evidence type="ECO:0000313" key="6">
    <source>
        <dbReference type="Proteomes" id="UP000077037"/>
    </source>
</evidence>
<feature type="domain" description="HTH gntR-type" evidence="4">
    <location>
        <begin position="22"/>
        <end position="89"/>
    </location>
</feature>
<dbReference type="Pfam" id="PF07729">
    <property type="entry name" value="FCD"/>
    <property type="match status" value="1"/>
</dbReference>
<protein>
    <submittedName>
        <fullName evidence="5">GntR family transcriptional regulator</fullName>
    </submittedName>
</protein>
<dbReference type="InterPro" id="IPR036390">
    <property type="entry name" value="WH_DNA-bd_sf"/>
</dbReference>
<dbReference type="GO" id="GO:0003700">
    <property type="term" value="F:DNA-binding transcription factor activity"/>
    <property type="evidence" value="ECO:0007669"/>
    <property type="project" value="InterPro"/>
</dbReference>
<evidence type="ECO:0000259" key="4">
    <source>
        <dbReference type="PROSITE" id="PS50949"/>
    </source>
</evidence>
<keyword evidence="1" id="KW-0805">Transcription regulation</keyword>
<name>A0A157Q4F0_9BORD</name>
<dbReference type="InterPro" id="IPR036388">
    <property type="entry name" value="WH-like_DNA-bd_sf"/>
</dbReference>
<keyword evidence="3" id="KW-0804">Transcription</keyword>
<dbReference type="PROSITE" id="PS50949">
    <property type="entry name" value="HTH_GNTR"/>
    <property type="match status" value="1"/>
</dbReference>
<dbReference type="PANTHER" id="PTHR43537:SF45">
    <property type="entry name" value="GNTR FAMILY REGULATORY PROTEIN"/>
    <property type="match status" value="1"/>
</dbReference>
<gene>
    <name evidence="5" type="primary">ydfH_9</name>
    <name evidence="5" type="ORF">SAMEA1982600_03222</name>
</gene>
<dbReference type="SMART" id="SM00345">
    <property type="entry name" value="HTH_GNTR"/>
    <property type="match status" value="1"/>
</dbReference>
<evidence type="ECO:0000256" key="2">
    <source>
        <dbReference type="ARBA" id="ARBA00023125"/>
    </source>
</evidence>
<dbReference type="PANTHER" id="PTHR43537">
    <property type="entry name" value="TRANSCRIPTIONAL REGULATOR, GNTR FAMILY"/>
    <property type="match status" value="1"/>
</dbReference>
<dbReference type="SUPFAM" id="SSF48008">
    <property type="entry name" value="GntR ligand-binding domain-like"/>
    <property type="match status" value="1"/>
</dbReference>
<organism evidence="5 6">
    <name type="scientific">Bordetella ansorpii</name>
    <dbReference type="NCBI Taxonomy" id="288768"/>
    <lineage>
        <taxon>Bacteria</taxon>
        <taxon>Pseudomonadati</taxon>
        <taxon>Pseudomonadota</taxon>
        <taxon>Betaproteobacteria</taxon>
        <taxon>Burkholderiales</taxon>
        <taxon>Alcaligenaceae</taxon>
        <taxon>Bordetella</taxon>
    </lineage>
</organism>
<accession>A0A157Q4F0</accession>
<proteinExistence type="predicted"/>
<dbReference type="Proteomes" id="UP000077037">
    <property type="component" value="Unassembled WGS sequence"/>
</dbReference>
<dbReference type="Gene3D" id="1.20.120.530">
    <property type="entry name" value="GntR ligand-binding domain-like"/>
    <property type="match status" value="1"/>
</dbReference>
<dbReference type="InterPro" id="IPR011711">
    <property type="entry name" value="GntR_C"/>
</dbReference>
<evidence type="ECO:0000313" key="5">
    <source>
        <dbReference type="EMBL" id="SAI40763.1"/>
    </source>
</evidence>
<dbReference type="GO" id="GO:0003677">
    <property type="term" value="F:DNA binding"/>
    <property type="evidence" value="ECO:0007669"/>
    <property type="project" value="UniProtKB-KW"/>
</dbReference>
<sequence>MSDIQLSALDAHAESDDSAASLSAGDDAYVRIRRDVLSCRLPPGAFVTEPELMARYGIRKTSCRIALTRLAQEGFVRSRPRKGYQVSPILLRDVEEVFTLRVQLEPLAARLAAGRADIAKLRELEAACRVQHPVLQLTDQIGVFMDANKAFHLAVAEASGNARLHRTLGQLMDEMSRLVALGFGVQKTKPEIKHDHNALIEALAEGDGKRAETIARRHIETFQAMTLEKLYASLAETGAAIPVNGPGSWR</sequence>
<dbReference type="Gene3D" id="1.10.10.10">
    <property type="entry name" value="Winged helix-like DNA-binding domain superfamily/Winged helix DNA-binding domain"/>
    <property type="match status" value="1"/>
</dbReference>
<dbReference type="RefSeq" id="WP_066415033.1">
    <property type="nucleotide sequence ID" value="NZ_FKBS01000017.1"/>
</dbReference>
<dbReference type="OrthoDB" id="9799812at2"/>
<dbReference type="SUPFAM" id="SSF46785">
    <property type="entry name" value="Winged helix' DNA-binding domain"/>
    <property type="match status" value="1"/>
</dbReference>
<reference evidence="5 6" key="1">
    <citation type="submission" date="2016-03" db="EMBL/GenBank/DDBJ databases">
        <authorList>
            <consortium name="Pathogen Informatics"/>
        </authorList>
    </citation>
    <scope>NUCLEOTIDE SEQUENCE [LARGE SCALE GENOMIC DNA]</scope>
    <source>
        <strain evidence="5 6">NCTC13364</strain>
    </source>
</reference>
<keyword evidence="2" id="KW-0238">DNA-binding</keyword>
<evidence type="ECO:0000256" key="3">
    <source>
        <dbReference type="ARBA" id="ARBA00023163"/>
    </source>
</evidence>
<dbReference type="Pfam" id="PF00392">
    <property type="entry name" value="GntR"/>
    <property type="match status" value="1"/>
</dbReference>
<dbReference type="AlphaFoldDB" id="A0A157Q4F0"/>
<dbReference type="SMART" id="SM00895">
    <property type="entry name" value="FCD"/>
    <property type="match status" value="1"/>
</dbReference>